<feature type="coiled-coil region" evidence="1">
    <location>
        <begin position="427"/>
        <end position="461"/>
    </location>
</feature>
<dbReference type="RefSeq" id="WP_301190260.1">
    <property type="nucleotide sequence ID" value="NZ_JAPDPJ010000017.1"/>
</dbReference>
<accession>A0AAE3M474</accession>
<gene>
    <name evidence="2" type="ORF">OM075_09475</name>
</gene>
<evidence type="ECO:0000256" key="1">
    <source>
        <dbReference type="SAM" id="Coils"/>
    </source>
</evidence>
<name>A0AAE3M474_9BACT</name>
<dbReference type="Proteomes" id="UP001209229">
    <property type="component" value="Unassembled WGS sequence"/>
</dbReference>
<evidence type="ECO:0000313" key="2">
    <source>
        <dbReference type="EMBL" id="MCW3786696.1"/>
    </source>
</evidence>
<sequence>MIREVKVICLLLLVVFNIHGQEFSPQQKAWLYKVVKKSSCLNSNIGPYFNYSGPKPELPDFYSFNNKLRDKFETQLWDSIEYRIVNSPESLNVNWDAISSASPGVLAEAAVKLTLWELYCEIKSGYQENPQFSINTTARYIYDEMFKSLPAVVKSGTTLKSKYQPIFLDLLNPSLNFIKKKEAFTKINKVDAATQKRFFEKWYRIVNQIVEERSEAYFNILCKKKIFLSGALLAVGEGSGSSGLLHEYEDVEDDNTGTGTGKGIGLFTYKMSVKKNELELESTTETEIPLLQDQPTLLHLSLWGMDGLKKPLVVIERGNKSYLLFGGDEFSPDRNWSKGTSYFDFLEEYQERKIDQIVNDLNKEGGLLSVYERESDNRNKIQAQIDKLNLEIDSINKLKEPSELAIQQRKNRNEVNLSNLEVKENRLSSLQKKISIEYQKIDKAEKELEQKKDLLGENIQQWVLEDSIFTFDDGNMFNMKTQDLIIKDDSSNIDKVNVRLLAANYSIYSDKKDEVQLYINITEGVELPLEKTNNILIQDTILSKKIYFNSDEFSCENCFNQQEKLKLQKFAKEVIEDKKEVNLSLTAASIDTLNHSNIAQDKVNYQSKKELDRYINSRRVELTIVAQNQSYTITIKGFTDAGNTKLSKVNSELWSVVKEYRNKEQSLNPALSILRVKSVLSNLESVMGIEFSEAKIQVPILQKEIKVQQLKEIK</sequence>
<dbReference type="EMBL" id="JAPDPJ010000017">
    <property type="protein sequence ID" value="MCW3786696.1"/>
    <property type="molecule type" value="Genomic_DNA"/>
</dbReference>
<organism evidence="2 3">
    <name type="scientific">Plebeiibacterium sediminum</name>
    <dbReference type="NCBI Taxonomy" id="2992112"/>
    <lineage>
        <taxon>Bacteria</taxon>
        <taxon>Pseudomonadati</taxon>
        <taxon>Bacteroidota</taxon>
        <taxon>Bacteroidia</taxon>
        <taxon>Marinilabiliales</taxon>
        <taxon>Marinilabiliaceae</taxon>
        <taxon>Plebeiibacterium</taxon>
    </lineage>
</organism>
<proteinExistence type="predicted"/>
<keyword evidence="3" id="KW-1185">Reference proteome</keyword>
<evidence type="ECO:0000313" key="3">
    <source>
        <dbReference type="Proteomes" id="UP001209229"/>
    </source>
</evidence>
<comment type="caution">
    <text evidence="2">The sequence shown here is derived from an EMBL/GenBank/DDBJ whole genome shotgun (WGS) entry which is preliminary data.</text>
</comment>
<dbReference type="AlphaFoldDB" id="A0AAE3M474"/>
<keyword evidence="1" id="KW-0175">Coiled coil</keyword>
<feature type="coiled-coil region" evidence="1">
    <location>
        <begin position="371"/>
        <end position="398"/>
    </location>
</feature>
<reference evidence="2" key="1">
    <citation type="submission" date="2022-10" db="EMBL/GenBank/DDBJ databases">
        <authorList>
            <person name="Yu W.X."/>
        </authorList>
    </citation>
    <scope>NUCLEOTIDE SEQUENCE</scope>
    <source>
        <strain evidence="2">AAT</strain>
    </source>
</reference>
<protein>
    <submittedName>
        <fullName evidence="2">Uncharacterized protein</fullName>
    </submittedName>
</protein>